<evidence type="ECO:0000313" key="4">
    <source>
        <dbReference type="Proteomes" id="UP000529310"/>
    </source>
</evidence>
<dbReference type="EMBL" id="JACHWQ010000001">
    <property type="protein sequence ID" value="MBB2974692.1"/>
    <property type="molecule type" value="Genomic_DNA"/>
</dbReference>
<feature type="transmembrane region" description="Helical" evidence="2">
    <location>
        <begin position="71"/>
        <end position="92"/>
    </location>
</feature>
<name>A0A7W4YM36_9MICO</name>
<feature type="transmembrane region" description="Helical" evidence="2">
    <location>
        <begin position="112"/>
        <end position="131"/>
    </location>
</feature>
<evidence type="ECO:0000256" key="2">
    <source>
        <dbReference type="SAM" id="Phobius"/>
    </source>
</evidence>
<protein>
    <recommendedName>
        <fullName evidence="5">DNA polymerase III subunit gamma/tau</fullName>
    </recommendedName>
</protein>
<keyword evidence="2" id="KW-1133">Transmembrane helix</keyword>
<sequence length="164" mass="17406">MARGEDDALSWSGDDDPTLDVVSRDPADSLPAGYTAVGRGSRPHEDAADAPESEQETPSAGQKAPGGMGNAALVTLGVLGGVYLLWTIGWLLGGLRLADYAQFLVSPVGFQVSLWLAVAASPIWFLTVFLLTRRSKLWLRLSMLIVGVLVLLPWPFIMVGAVGT</sequence>
<reference evidence="3 4" key="1">
    <citation type="submission" date="2020-08" db="EMBL/GenBank/DDBJ databases">
        <title>Sequencing the genomes of 1000 actinobacteria strains.</title>
        <authorList>
            <person name="Klenk H.-P."/>
        </authorList>
    </citation>
    <scope>NUCLEOTIDE SEQUENCE [LARGE SCALE GENOMIC DNA]</scope>
    <source>
        <strain evidence="3 4">DSM 27099</strain>
    </source>
</reference>
<evidence type="ECO:0000313" key="3">
    <source>
        <dbReference type="EMBL" id="MBB2974692.1"/>
    </source>
</evidence>
<evidence type="ECO:0000256" key="1">
    <source>
        <dbReference type="SAM" id="MobiDB-lite"/>
    </source>
</evidence>
<comment type="caution">
    <text evidence="3">The sequence shown here is derived from an EMBL/GenBank/DDBJ whole genome shotgun (WGS) entry which is preliminary data.</text>
</comment>
<dbReference type="Proteomes" id="UP000529310">
    <property type="component" value="Unassembled WGS sequence"/>
</dbReference>
<dbReference type="RefSeq" id="WP_165142541.1">
    <property type="nucleotide sequence ID" value="NZ_CP049255.1"/>
</dbReference>
<organism evidence="3 4">
    <name type="scientific">Microbacterium endophyticum</name>
    <dbReference type="NCBI Taxonomy" id="1526412"/>
    <lineage>
        <taxon>Bacteria</taxon>
        <taxon>Bacillati</taxon>
        <taxon>Actinomycetota</taxon>
        <taxon>Actinomycetes</taxon>
        <taxon>Micrococcales</taxon>
        <taxon>Microbacteriaceae</taxon>
        <taxon>Microbacterium</taxon>
    </lineage>
</organism>
<keyword evidence="2" id="KW-0472">Membrane</keyword>
<feature type="region of interest" description="Disordered" evidence="1">
    <location>
        <begin position="1"/>
        <end position="65"/>
    </location>
</feature>
<dbReference type="AlphaFoldDB" id="A0A7W4YM36"/>
<proteinExistence type="predicted"/>
<accession>A0A7W4YM36</accession>
<feature type="transmembrane region" description="Helical" evidence="2">
    <location>
        <begin position="143"/>
        <end position="163"/>
    </location>
</feature>
<evidence type="ECO:0008006" key="5">
    <source>
        <dbReference type="Google" id="ProtNLM"/>
    </source>
</evidence>
<gene>
    <name evidence="3" type="ORF">FHX49_000233</name>
</gene>
<keyword evidence="2" id="KW-0812">Transmembrane</keyword>
<keyword evidence="4" id="KW-1185">Reference proteome</keyword>